<feature type="region of interest" description="Disordered" evidence="1">
    <location>
        <begin position="58"/>
        <end position="87"/>
    </location>
</feature>
<proteinExistence type="predicted"/>
<dbReference type="EMBL" id="AALLDS010000027">
    <property type="protein sequence ID" value="EDA7614731.1"/>
    <property type="molecule type" value="Genomic_DNA"/>
</dbReference>
<reference evidence="3" key="2">
    <citation type="submission" date="2018-07" db="EMBL/GenBank/DDBJ databases">
        <authorList>
            <person name="Ashton P.M."/>
            <person name="Dallman T."/>
            <person name="Nair S."/>
            <person name="De Pinna E."/>
            <person name="Peters T."/>
            <person name="Grant K."/>
        </authorList>
    </citation>
    <scope>NUCLEOTIDE SEQUENCE</scope>
    <source>
        <strain evidence="3">116039</strain>
        <strain evidence="2">582921</strain>
    </source>
</reference>
<dbReference type="RefSeq" id="WP_001022588.1">
    <property type="nucleotide sequence ID" value="NC_024983.1"/>
</dbReference>
<gene>
    <name evidence="3" type="ORF">A3V89_18380</name>
    <name evidence="2" type="ORF">ELS01_22920</name>
    <name evidence="4" type="ORF">GJE27_22205</name>
</gene>
<dbReference type="Pfam" id="PF09676">
    <property type="entry name" value="TraV"/>
    <property type="match status" value="1"/>
</dbReference>
<dbReference type="EMBL" id="DAAGLI010000024">
    <property type="protein sequence ID" value="HAB3532497.1"/>
    <property type="molecule type" value="Genomic_DNA"/>
</dbReference>
<dbReference type="AlphaFoldDB" id="A0A077W5P1"/>
<dbReference type="EMBL" id="AAHUQY010000028">
    <property type="protein sequence ID" value="ECA5343234.1"/>
    <property type="molecule type" value="Genomic_DNA"/>
</dbReference>
<comment type="caution">
    <text evidence="3">The sequence shown here is derived from an EMBL/GenBank/DDBJ whole genome shotgun (WGS) entry which is preliminary data.</text>
</comment>
<evidence type="ECO:0000313" key="3">
    <source>
        <dbReference type="EMBL" id="EDA7614731.1"/>
    </source>
</evidence>
<keyword evidence="3" id="KW-0449">Lipoprotein</keyword>
<evidence type="ECO:0000313" key="2">
    <source>
        <dbReference type="EMBL" id="ECA5343234.1"/>
    </source>
</evidence>
<dbReference type="InterPro" id="IPR014118">
    <property type="entry name" value="T4SS_TraV"/>
</dbReference>
<sequence length="316" mass="33925">MNIKRLVLSALVVGTSSYLTGCSIGSSESECPGIEKGVICKGPREVMELTNNRDDLSALAGEESESGKEKSAVNDSRYPTEISPPGEVKYPQSTTLKNQPVAYSKTEIKPVGQLPVMYDKTLKMGAPTSSIGPRPISGVPVNSNVRMTSSYSTASSTGNPFVHPAAEVVKQTSYPVSAGNAPRYVAPNSDISPGKDMYSLYNGQPVNPTLNPGQIQQYRSQGYKQAVVAPEPLAVLQQGKVMRITFAPYTDDNDALNLPGYVYVNVKPQTWIAGKNSTSNPARIVPLEVQDAARENMQQQQKATKAVSSNGIVRQL</sequence>
<accession>A0A077W5P1</accession>
<name>A0A077W5P1_SALTM</name>
<protein>
    <submittedName>
        <fullName evidence="3">TraV family lipoprotein</fullName>
    </submittedName>
    <submittedName>
        <fullName evidence="2">TrhV</fullName>
    </submittedName>
</protein>
<reference evidence="4" key="3">
    <citation type="submission" date="2019-06" db="EMBL/GenBank/DDBJ databases">
        <authorList>
            <consortium name="NCBI Pathogen Detection Project"/>
        </authorList>
    </citation>
    <scope>NUCLEOTIDE SEQUENCE</scope>
    <source>
        <strain evidence="4">Salmonella enterica</strain>
    </source>
</reference>
<organism evidence="3">
    <name type="scientific">Salmonella typhimurium</name>
    <dbReference type="NCBI Taxonomy" id="90371"/>
    <lineage>
        <taxon>Bacteria</taxon>
        <taxon>Pseudomonadati</taxon>
        <taxon>Pseudomonadota</taxon>
        <taxon>Gammaproteobacteria</taxon>
        <taxon>Enterobacterales</taxon>
        <taxon>Enterobacteriaceae</taxon>
        <taxon>Salmonella</taxon>
    </lineage>
</organism>
<reference evidence="4" key="1">
    <citation type="journal article" date="2018" name="Genome Biol.">
        <title>SKESA: strategic k-mer extension for scrupulous assemblies.</title>
        <authorList>
            <person name="Souvorov A."/>
            <person name="Agarwala R."/>
            <person name="Lipman D.J."/>
        </authorList>
    </citation>
    <scope>NUCLEOTIDE SEQUENCE</scope>
    <source>
        <strain evidence="4">Salmonella enterica</strain>
    </source>
</reference>
<evidence type="ECO:0000313" key="4">
    <source>
        <dbReference type="EMBL" id="HAB3532497.1"/>
    </source>
</evidence>
<evidence type="ECO:0000256" key="1">
    <source>
        <dbReference type="SAM" id="MobiDB-lite"/>
    </source>
</evidence>